<reference evidence="1" key="1">
    <citation type="journal article" date="2017" name="Res. Microbiol.">
        <title>Comparative genomics of extrachromosomal elements in Bacillus thuringiensis subsp. israelensis.</title>
        <authorList>
            <person name="Bolotin A."/>
            <person name="Gillis A."/>
            <person name="Sanchis V."/>
            <person name="Nielsen-LeRoux C."/>
            <person name="Mahillon J."/>
            <person name="Lereclus D."/>
            <person name="Sorokin A."/>
        </authorList>
    </citation>
    <scope>NUCLEOTIDE SEQUENCE</scope>
    <source>
        <strain evidence="1">AM65-52</strain>
        <plasmid evidence="1">pAM65-52-3-235K</plasmid>
    </source>
</reference>
<protein>
    <submittedName>
        <fullName evidence="1">Uncharacterized protein</fullName>
    </submittedName>
</protein>
<keyword evidence="1" id="KW-0614">Plasmid</keyword>
<geneLocation type="plasmid" evidence="1">
    <name>pAM65-52-3-235K</name>
</geneLocation>
<evidence type="ECO:0000313" key="1">
    <source>
        <dbReference type="EMBL" id="AND28576.1"/>
    </source>
</evidence>
<sequence>MKIYRGNIGVDLSLEEFSQIIEDEDKIDDLLNIIYELEMDEVMNYNKEDILAFEANLFQEVAEYQRKQNANDDTVKMERILAHLEKYGR</sequence>
<dbReference type="RefSeq" id="WP_000708631.1">
    <property type="nucleotide sequence ID" value="NZ_CP013278.1"/>
</dbReference>
<accession>A0A160LK31</accession>
<dbReference type="EMBL" id="CP013278">
    <property type="protein sequence ID" value="AND28576.1"/>
    <property type="molecule type" value="Genomic_DNA"/>
</dbReference>
<name>A0A160LK31_BACTI</name>
<proteinExistence type="predicted"/>
<dbReference type="PATRIC" id="fig|1430.6.peg.2059"/>
<organism evidence="1">
    <name type="scientific">Bacillus thuringiensis subsp. israelensis</name>
    <dbReference type="NCBI Taxonomy" id="1430"/>
    <lineage>
        <taxon>Bacteria</taxon>
        <taxon>Bacillati</taxon>
        <taxon>Bacillota</taxon>
        <taxon>Bacilli</taxon>
        <taxon>Bacillales</taxon>
        <taxon>Bacillaceae</taxon>
        <taxon>Bacillus</taxon>
        <taxon>Bacillus cereus group</taxon>
    </lineage>
</organism>
<gene>
    <name evidence="1" type="ORF">ATN07_33235</name>
</gene>
<dbReference type="AlphaFoldDB" id="A0A160LK31"/>